<evidence type="ECO:0000259" key="2">
    <source>
        <dbReference type="Pfam" id="PF14129"/>
    </source>
</evidence>
<feature type="coiled-coil region" evidence="1">
    <location>
        <begin position="94"/>
        <end position="149"/>
    </location>
</feature>
<comment type="caution">
    <text evidence="3">The sequence shown here is derived from an EMBL/GenBank/DDBJ whole genome shotgun (WGS) entry which is preliminary data.</text>
</comment>
<organism evidence="3 4">
    <name type="scientific">Arcticibacter svalbardensis MN12-7</name>
    <dbReference type="NCBI Taxonomy" id="1150600"/>
    <lineage>
        <taxon>Bacteria</taxon>
        <taxon>Pseudomonadati</taxon>
        <taxon>Bacteroidota</taxon>
        <taxon>Sphingobacteriia</taxon>
        <taxon>Sphingobacteriales</taxon>
        <taxon>Sphingobacteriaceae</taxon>
        <taxon>Arcticibacter</taxon>
    </lineage>
</organism>
<dbReference type="Proteomes" id="UP000014174">
    <property type="component" value="Unassembled WGS sequence"/>
</dbReference>
<gene>
    <name evidence="3" type="ORF">ADIARSV_0345</name>
</gene>
<keyword evidence="4" id="KW-1185">Reference proteome</keyword>
<dbReference type="STRING" id="1150600.ADIARSV_0345"/>
<evidence type="ECO:0000313" key="3">
    <source>
        <dbReference type="EMBL" id="EOR96442.1"/>
    </source>
</evidence>
<dbReference type="PROSITE" id="PS51257">
    <property type="entry name" value="PROKAR_LIPOPROTEIN"/>
    <property type="match status" value="1"/>
</dbReference>
<protein>
    <recommendedName>
        <fullName evidence="2">DUF4296 domain-containing protein</fullName>
    </recommendedName>
</protein>
<name>R9GX99_9SPHI</name>
<evidence type="ECO:0000313" key="4">
    <source>
        <dbReference type="Proteomes" id="UP000014174"/>
    </source>
</evidence>
<accession>R9GX99</accession>
<sequence>MKSLLLLFFIMIFFIACDSGRTPKGIIAEKEMIDVLTDVHLVDGYASVMYADSSRNAIAALYMAIYKKHNTDSVGIRKSLEYYSRHPDELTVMYESVNTKLKALEKRETDLEVAKQLKEQAKFDKERKLQDLKNKLKLDSVRNDSLNKQYIKIDTFKVVPLKRLFLQDVWKREKMKMKLDSITKDSLKNARIK</sequence>
<feature type="domain" description="DUF4296" evidence="2">
    <location>
        <begin position="23"/>
        <end position="106"/>
    </location>
</feature>
<dbReference type="Pfam" id="PF14129">
    <property type="entry name" value="DUF4296"/>
    <property type="match status" value="1"/>
</dbReference>
<keyword evidence="1" id="KW-0175">Coiled coil</keyword>
<dbReference type="eggNOG" id="ENOG5030M9F">
    <property type="taxonomic scope" value="Bacteria"/>
</dbReference>
<dbReference type="AlphaFoldDB" id="R9GX99"/>
<dbReference type="InterPro" id="IPR025381">
    <property type="entry name" value="DUF4296"/>
</dbReference>
<evidence type="ECO:0000256" key="1">
    <source>
        <dbReference type="SAM" id="Coils"/>
    </source>
</evidence>
<reference evidence="3 4" key="1">
    <citation type="journal article" date="2013" name="Genome Announc.">
        <title>Draft Genome Sequence of Arcticibacter svalbardensis Strain MN12-7T, a Member of the Family Sphingobacteriaceae Isolated from an Arctic Soil Sample.</title>
        <authorList>
            <person name="Shivaji S."/>
            <person name="Ara S."/>
            <person name="Prasad S."/>
            <person name="Manasa B.P."/>
            <person name="Begum Z."/>
            <person name="Singh A."/>
            <person name="Kumar Pinnaka A."/>
        </authorList>
    </citation>
    <scope>NUCLEOTIDE SEQUENCE [LARGE SCALE GENOMIC DNA]</scope>
    <source>
        <strain evidence="3 4">MN12-7</strain>
    </source>
</reference>
<proteinExistence type="predicted"/>
<dbReference type="EMBL" id="AQPN01000012">
    <property type="protein sequence ID" value="EOR96442.1"/>
    <property type="molecule type" value="Genomic_DNA"/>
</dbReference>